<dbReference type="InterPro" id="IPR050644">
    <property type="entry name" value="PG_Glycine_Bridge_Synth"/>
</dbReference>
<accession>A0A5B8LII2</accession>
<dbReference type="PANTHER" id="PTHR36174:SF1">
    <property type="entry name" value="LIPID II:GLYCINE GLYCYLTRANSFERASE"/>
    <property type="match status" value="1"/>
</dbReference>
<dbReference type="PANTHER" id="PTHR36174">
    <property type="entry name" value="LIPID II:GLYCINE GLYCYLTRANSFERASE"/>
    <property type="match status" value="1"/>
</dbReference>
<dbReference type="NCBIfam" id="TIGR03019">
    <property type="entry name" value="pepcterm_femAB"/>
    <property type="match status" value="1"/>
</dbReference>
<dbReference type="Gene3D" id="3.40.630.30">
    <property type="match status" value="1"/>
</dbReference>
<dbReference type="InterPro" id="IPR038740">
    <property type="entry name" value="BioF2-like_GNAT_dom"/>
</dbReference>
<gene>
    <name evidence="2" type="ORF">FPZ24_09620</name>
</gene>
<feature type="domain" description="BioF2-like acetyltransferase" evidence="1">
    <location>
        <begin position="165"/>
        <end position="298"/>
    </location>
</feature>
<evidence type="ECO:0000313" key="2">
    <source>
        <dbReference type="EMBL" id="QDZ07716.1"/>
    </source>
</evidence>
<dbReference type="SUPFAM" id="SSF55729">
    <property type="entry name" value="Acyl-CoA N-acyltransferases (Nat)"/>
    <property type="match status" value="1"/>
</dbReference>
<name>A0A5B8LII2_9SPHN</name>
<organism evidence="2 3">
    <name type="scientific">Sphingomonas panacisoli</name>
    <dbReference type="NCBI Taxonomy" id="1813879"/>
    <lineage>
        <taxon>Bacteria</taxon>
        <taxon>Pseudomonadati</taxon>
        <taxon>Pseudomonadota</taxon>
        <taxon>Alphaproteobacteria</taxon>
        <taxon>Sphingomonadales</taxon>
        <taxon>Sphingomonadaceae</taxon>
        <taxon>Sphingomonas</taxon>
    </lineage>
</organism>
<dbReference type="EMBL" id="CP042306">
    <property type="protein sequence ID" value="QDZ07716.1"/>
    <property type="molecule type" value="Genomic_DNA"/>
</dbReference>
<keyword evidence="3" id="KW-1185">Reference proteome</keyword>
<protein>
    <submittedName>
        <fullName evidence="2">FemAB family PEP-CTERM system-associated protein</fullName>
    </submittedName>
</protein>
<sequence length="357" mass="38836">MTVQLPTLVAIMPANLNDAGERARIDDYVRAHPDATPFHLTGWNVAVARACGQTAHCLIAQTANGEIHGVLPLTEIRSPLFGKALVSTGFAVDGGILTRRDAVADALAASAWALAEKLGCPSLELRGGPAPGEGWIVDETTYLGFSRDLAADDEAQLLAIPRKQRAEVRKSLDSDLHVAIGNWPNDLAMHYTVFSESVRNLGTPVFPAKLFREVAKELGDHADIVTVSHRGTPHASVFSVYLNGTVYPFWGGGTREARALKANDRLYYELMRHARANKACTRYDFGRSKAGTGVAAFKKNWGFEGVPLRYAKRVAPGETPREMNPMSPKYRLQVAVWKKLPLWLANTMGPVIAKGLG</sequence>
<dbReference type="RefSeq" id="WP_146571470.1">
    <property type="nucleotide sequence ID" value="NZ_CP042306.1"/>
</dbReference>
<dbReference type="Proteomes" id="UP000315673">
    <property type="component" value="Chromosome"/>
</dbReference>
<dbReference type="InterPro" id="IPR017469">
    <property type="entry name" value="PEP-CTERM_FemAB-rel"/>
</dbReference>
<dbReference type="AlphaFoldDB" id="A0A5B8LII2"/>
<dbReference type="InterPro" id="IPR016181">
    <property type="entry name" value="Acyl_CoA_acyltransferase"/>
</dbReference>
<evidence type="ECO:0000259" key="1">
    <source>
        <dbReference type="Pfam" id="PF13480"/>
    </source>
</evidence>
<dbReference type="OrthoDB" id="9773932at2"/>
<reference evidence="2 3" key="1">
    <citation type="submission" date="2019-07" db="EMBL/GenBank/DDBJ databases">
        <title>Full genome sequence of Sphingomonas sp. 4R-6-7(HKS19).</title>
        <authorList>
            <person name="Im W.-T."/>
        </authorList>
    </citation>
    <scope>NUCLEOTIDE SEQUENCE [LARGE SCALE GENOMIC DNA]</scope>
    <source>
        <strain evidence="2 3">HKS19</strain>
    </source>
</reference>
<evidence type="ECO:0000313" key="3">
    <source>
        <dbReference type="Proteomes" id="UP000315673"/>
    </source>
</evidence>
<proteinExistence type="predicted"/>
<dbReference type="Pfam" id="PF13480">
    <property type="entry name" value="Acetyltransf_6"/>
    <property type="match status" value="1"/>
</dbReference>
<dbReference type="KEGG" id="spai:FPZ24_09620"/>